<proteinExistence type="predicted"/>
<reference evidence="3" key="1">
    <citation type="submission" date="2011-02" db="EMBL/GenBank/DDBJ databases">
        <title>The complete genome of Planctomyces brasiliensis DSM 5305.</title>
        <authorList>
            <person name="Lucas S."/>
            <person name="Copeland A."/>
            <person name="Lapidus A."/>
            <person name="Bruce D."/>
            <person name="Goodwin L."/>
            <person name="Pitluck S."/>
            <person name="Kyrpides N."/>
            <person name="Mavromatis K."/>
            <person name="Pagani I."/>
            <person name="Ivanova N."/>
            <person name="Ovchinnikova G."/>
            <person name="Lu M."/>
            <person name="Detter J.C."/>
            <person name="Han C."/>
            <person name="Land M."/>
            <person name="Hauser L."/>
            <person name="Markowitz V."/>
            <person name="Cheng J.-F."/>
            <person name="Hugenholtz P."/>
            <person name="Woyke T."/>
            <person name="Wu D."/>
            <person name="Tindall B."/>
            <person name="Pomrenke H.G."/>
            <person name="Brambilla E."/>
            <person name="Klenk H.-P."/>
            <person name="Eisen J.A."/>
        </authorList>
    </citation>
    <scope>NUCLEOTIDE SEQUENCE [LARGE SCALE GENOMIC DNA]</scope>
    <source>
        <strain evidence="3">ATCC 49424 / DSM 5305 / JCM 21570 / NBRC 103401 / IFAM 1448</strain>
    </source>
</reference>
<dbReference type="HOGENOM" id="CLU_2156480_0_0_0"/>
<dbReference type="Proteomes" id="UP000006860">
    <property type="component" value="Chromosome"/>
</dbReference>
<gene>
    <name evidence="2" type="ordered locus">Plabr_2205</name>
</gene>
<evidence type="ECO:0000313" key="3">
    <source>
        <dbReference type="Proteomes" id="UP000006860"/>
    </source>
</evidence>
<evidence type="ECO:0000256" key="1">
    <source>
        <dbReference type="SAM" id="SignalP"/>
    </source>
</evidence>
<evidence type="ECO:0008006" key="4">
    <source>
        <dbReference type="Google" id="ProtNLM"/>
    </source>
</evidence>
<dbReference type="OrthoDB" id="9853691at2"/>
<evidence type="ECO:0000313" key="2">
    <source>
        <dbReference type="EMBL" id="ADY59807.1"/>
    </source>
</evidence>
<dbReference type="KEGG" id="pbs:Plabr_2205"/>
<sequence>MMRFAFAAVVLGACLVLPGCGGGSVSNHDLPAGTNAPSPRENVRTWLEGVAQSGELDSGITLMHEEAEKLKAEGVATADEIAAGLKELESAKGSSAIKSKARSLLSKLPAE</sequence>
<dbReference type="AlphaFoldDB" id="F0SKV4"/>
<feature type="chain" id="PRO_5005345948" description="Lipoprotein" evidence="1">
    <location>
        <begin position="23"/>
        <end position="111"/>
    </location>
</feature>
<dbReference type="EMBL" id="CP002546">
    <property type="protein sequence ID" value="ADY59807.1"/>
    <property type="molecule type" value="Genomic_DNA"/>
</dbReference>
<organism evidence="2 3">
    <name type="scientific">Rubinisphaera brasiliensis (strain ATCC 49424 / DSM 5305 / JCM 21570 / IAM 15109 / NBRC 103401 / IFAM 1448)</name>
    <name type="common">Planctomyces brasiliensis</name>
    <dbReference type="NCBI Taxonomy" id="756272"/>
    <lineage>
        <taxon>Bacteria</taxon>
        <taxon>Pseudomonadati</taxon>
        <taxon>Planctomycetota</taxon>
        <taxon>Planctomycetia</taxon>
        <taxon>Planctomycetales</taxon>
        <taxon>Planctomycetaceae</taxon>
        <taxon>Rubinisphaera</taxon>
    </lineage>
</organism>
<dbReference type="RefSeq" id="WP_013628531.1">
    <property type="nucleotide sequence ID" value="NC_015174.1"/>
</dbReference>
<keyword evidence="3" id="KW-1185">Reference proteome</keyword>
<keyword evidence="1" id="KW-0732">Signal</keyword>
<accession>F0SKV4</accession>
<feature type="signal peptide" evidence="1">
    <location>
        <begin position="1"/>
        <end position="22"/>
    </location>
</feature>
<protein>
    <recommendedName>
        <fullName evidence="4">Lipoprotein</fullName>
    </recommendedName>
</protein>
<name>F0SKV4_RUBBR</name>